<comment type="caution">
    <text evidence="2">The sequence shown here is derived from an EMBL/GenBank/DDBJ whole genome shotgun (WGS) entry which is preliminary data.</text>
</comment>
<name>A0ABS1KL67_9BACT</name>
<protein>
    <submittedName>
        <fullName evidence="2">DUF368 domain-containing protein</fullName>
    </submittedName>
</protein>
<dbReference type="Pfam" id="PF04018">
    <property type="entry name" value="VCA0040-like"/>
    <property type="match status" value="1"/>
</dbReference>
<feature type="transmembrane region" description="Helical" evidence="1">
    <location>
        <begin position="100"/>
        <end position="118"/>
    </location>
</feature>
<keyword evidence="1" id="KW-0812">Transmembrane</keyword>
<feature type="transmembrane region" description="Helical" evidence="1">
    <location>
        <begin position="194"/>
        <end position="214"/>
    </location>
</feature>
<feature type="transmembrane region" description="Helical" evidence="1">
    <location>
        <begin position="284"/>
        <end position="301"/>
    </location>
</feature>
<sequence length="312" mass="34243">MRRPKDYILLYFKGISMGAADVIPGVSGGTAALLTGIYNEFISSLQAIDRKALQLLRERQFEAFWTKINGTFLLIIFAGVITSIITAARGMVYLYTRHPVLTSAFFFGLISISITLMLREIKKWNGGTVLAFLVGTAATYGLTFLHPIHTPDALWIAFFAGALAVCGMVLPGISGAFVLLILGKYKYLTGAIATFNIPMLLIFSLGCVAGLLGFSRILGWIVDNYHGVTVALLAGFMMGSLNKLWPWRQVMEFVTNSKGQQVPVWDKSVLPWQYLATTGKDPQVFQAILAMAIGVFIMVVVEKISARLKTKL</sequence>
<accession>A0ABS1KL67</accession>
<proteinExistence type="predicted"/>
<evidence type="ECO:0000313" key="2">
    <source>
        <dbReference type="EMBL" id="MBL0740078.1"/>
    </source>
</evidence>
<feature type="transmembrane region" description="Helical" evidence="1">
    <location>
        <begin position="72"/>
        <end position="94"/>
    </location>
</feature>
<feature type="transmembrane region" description="Helical" evidence="1">
    <location>
        <begin position="154"/>
        <end position="182"/>
    </location>
</feature>
<gene>
    <name evidence="2" type="ORF">JI741_02555</name>
</gene>
<evidence type="ECO:0000256" key="1">
    <source>
        <dbReference type="SAM" id="Phobius"/>
    </source>
</evidence>
<dbReference type="InterPro" id="IPR007163">
    <property type="entry name" value="VCA0040-like"/>
</dbReference>
<keyword evidence="1" id="KW-0472">Membrane</keyword>
<feature type="transmembrane region" description="Helical" evidence="1">
    <location>
        <begin position="130"/>
        <end position="148"/>
    </location>
</feature>
<dbReference type="PANTHER" id="PTHR37308:SF1">
    <property type="entry name" value="POLYPRENYL-PHOSPHATE TRANSPORTER"/>
    <property type="match status" value="1"/>
</dbReference>
<dbReference type="PANTHER" id="PTHR37308">
    <property type="entry name" value="INTEGRAL MEMBRANE PROTEIN"/>
    <property type="match status" value="1"/>
</dbReference>
<keyword evidence="1" id="KW-1133">Transmembrane helix</keyword>
<dbReference type="EMBL" id="JAERRB010000001">
    <property type="protein sequence ID" value="MBL0740078.1"/>
    <property type="molecule type" value="Genomic_DNA"/>
</dbReference>
<evidence type="ECO:0000313" key="3">
    <source>
        <dbReference type="Proteomes" id="UP000613030"/>
    </source>
</evidence>
<dbReference type="Proteomes" id="UP000613030">
    <property type="component" value="Unassembled WGS sequence"/>
</dbReference>
<organism evidence="2 3">
    <name type="scientific">Chryseolinea lacunae</name>
    <dbReference type="NCBI Taxonomy" id="2801331"/>
    <lineage>
        <taxon>Bacteria</taxon>
        <taxon>Pseudomonadati</taxon>
        <taxon>Bacteroidota</taxon>
        <taxon>Cytophagia</taxon>
        <taxon>Cytophagales</taxon>
        <taxon>Fulvivirgaceae</taxon>
        <taxon>Chryseolinea</taxon>
    </lineage>
</organism>
<reference evidence="2 3" key="1">
    <citation type="submission" date="2021-01" db="EMBL/GenBank/DDBJ databases">
        <title>Chryseolinea sp. Jin1 Genome sequencing and assembly.</title>
        <authorList>
            <person name="Kim I."/>
        </authorList>
    </citation>
    <scope>NUCLEOTIDE SEQUENCE [LARGE SCALE GENOMIC DNA]</scope>
    <source>
        <strain evidence="2 3">Jin1</strain>
    </source>
</reference>
<keyword evidence="3" id="KW-1185">Reference proteome</keyword>